<feature type="domain" description="Aldehyde dehydrogenase" evidence="1">
    <location>
        <begin position="35"/>
        <end position="84"/>
    </location>
</feature>
<dbReference type="EMBL" id="CAKXZT010000131">
    <property type="protein sequence ID" value="CAH2403016.1"/>
    <property type="molecule type" value="Genomic_DNA"/>
</dbReference>
<dbReference type="Gene3D" id="3.40.309.10">
    <property type="entry name" value="Aldehyde Dehydrogenase, Chain A, domain 2"/>
    <property type="match status" value="1"/>
</dbReference>
<dbReference type="InterPro" id="IPR015590">
    <property type="entry name" value="Aldehyde_DH_dom"/>
</dbReference>
<dbReference type="InterPro" id="IPR016161">
    <property type="entry name" value="Ald_DH/histidinol_DH"/>
</dbReference>
<dbReference type="Pfam" id="PF00171">
    <property type="entry name" value="Aldedh"/>
    <property type="match status" value="1"/>
</dbReference>
<evidence type="ECO:0000313" key="2">
    <source>
        <dbReference type="EMBL" id="CAH2403016.1"/>
    </source>
</evidence>
<keyword evidence="3" id="KW-1185">Reference proteome</keyword>
<dbReference type="SUPFAM" id="SSF53720">
    <property type="entry name" value="ALDH-like"/>
    <property type="match status" value="1"/>
</dbReference>
<reference evidence="2 3" key="1">
    <citation type="submission" date="2022-03" db="EMBL/GenBank/DDBJ databases">
        <authorList>
            <person name="Brunel B."/>
        </authorList>
    </citation>
    <scope>NUCLEOTIDE SEQUENCE [LARGE SCALE GENOMIC DNA]</scope>
    <source>
        <strain evidence="2">STM5069sample</strain>
    </source>
</reference>
<organism evidence="2 3">
    <name type="scientific">Mesorhizobium escarrei</name>
    <dbReference type="NCBI Taxonomy" id="666018"/>
    <lineage>
        <taxon>Bacteria</taxon>
        <taxon>Pseudomonadati</taxon>
        <taxon>Pseudomonadota</taxon>
        <taxon>Alphaproteobacteria</taxon>
        <taxon>Hyphomicrobiales</taxon>
        <taxon>Phyllobacteriaceae</taxon>
        <taxon>Mesorhizobium</taxon>
    </lineage>
</organism>
<dbReference type="Proteomes" id="UP001153050">
    <property type="component" value="Unassembled WGS sequence"/>
</dbReference>
<comment type="caution">
    <text evidence="2">The sequence shown here is derived from an EMBL/GenBank/DDBJ whole genome shotgun (WGS) entry which is preliminary data.</text>
</comment>
<accession>A0ABM9E1R0</accession>
<evidence type="ECO:0000313" key="3">
    <source>
        <dbReference type="Proteomes" id="UP001153050"/>
    </source>
</evidence>
<sequence length="95" mass="10953">MSGPRLNHRVRAVEVLRLLPHVGPAQDQRDHTYDIADEEEALMFADHETHRLAAGVFTRDLSRAIRVTKRIQAGTVWVNRYNRPVGPRNGMRETR</sequence>
<proteinExistence type="predicted"/>
<dbReference type="InterPro" id="IPR016163">
    <property type="entry name" value="Ald_DH_C"/>
</dbReference>
<dbReference type="PANTHER" id="PTHR11699">
    <property type="entry name" value="ALDEHYDE DEHYDROGENASE-RELATED"/>
    <property type="match status" value="1"/>
</dbReference>
<protein>
    <recommendedName>
        <fullName evidence="1">Aldehyde dehydrogenase domain-containing protein</fullName>
    </recommendedName>
</protein>
<evidence type="ECO:0000259" key="1">
    <source>
        <dbReference type="Pfam" id="PF00171"/>
    </source>
</evidence>
<name>A0ABM9E1R0_9HYPH</name>
<gene>
    <name evidence="2" type="ORF">MES5069_360114</name>
</gene>